<sequence>MTILLFGRSSLSMIYGITYLMSVHIVPSISLIRESAKTQKLMKFLKLSNTDNFHQQLQFPIDNRLRLLRNSCLFTTIFLTCWLPYGIFQFPLDLPKEVLPELLELYVRFYFRYVRNICYMQITLTPVVLFALSHDLRMYLARTQCDWRCRVTGRPRRLQRRALQITVEQP</sequence>
<name>A0A1D2NM11_ORCCI</name>
<dbReference type="AlphaFoldDB" id="A0A1D2NM11"/>
<dbReference type="OrthoDB" id="10049706at2759"/>
<keyword evidence="1" id="KW-1133">Transmembrane helix</keyword>
<comment type="caution">
    <text evidence="2">The sequence shown here is derived from an EMBL/GenBank/DDBJ whole genome shotgun (WGS) entry which is preliminary data.</text>
</comment>
<keyword evidence="1" id="KW-0472">Membrane</keyword>
<evidence type="ECO:0000313" key="3">
    <source>
        <dbReference type="Proteomes" id="UP000094527"/>
    </source>
</evidence>
<proteinExistence type="predicted"/>
<dbReference type="Gene3D" id="1.20.1070.10">
    <property type="entry name" value="Rhodopsin 7-helix transmembrane proteins"/>
    <property type="match status" value="1"/>
</dbReference>
<gene>
    <name evidence="2" type="ORF">Ocin01_00360</name>
</gene>
<evidence type="ECO:0000256" key="1">
    <source>
        <dbReference type="SAM" id="Phobius"/>
    </source>
</evidence>
<accession>A0A1D2NM11</accession>
<feature type="transmembrane region" description="Helical" evidence="1">
    <location>
        <begin position="12"/>
        <end position="32"/>
    </location>
</feature>
<reference evidence="2 3" key="1">
    <citation type="journal article" date="2016" name="Genome Biol. Evol.">
        <title>Gene Family Evolution Reflects Adaptation to Soil Environmental Stressors in the Genome of the Collembolan Orchesella cincta.</title>
        <authorList>
            <person name="Faddeeva-Vakhrusheva A."/>
            <person name="Derks M.F."/>
            <person name="Anvar S.Y."/>
            <person name="Agamennone V."/>
            <person name="Suring W."/>
            <person name="Smit S."/>
            <person name="van Straalen N.M."/>
            <person name="Roelofs D."/>
        </authorList>
    </citation>
    <scope>NUCLEOTIDE SEQUENCE [LARGE SCALE GENOMIC DNA]</scope>
    <source>
        <tissue evidence="2">Mixed pool</tissue>
    </source>
</reference>
<keyword evidence="1" id="KW-0812">Transmembrane</keyword>
<keyword evidence="3" id="KW-1185">Reference proteome</keyword>
<protein>
    <recommendedName>
        <fullName evidence="4">G-protein coupled receptors family 1 profile domain-containing protein</fullName>
    </recommendedName>
</protein>
<dbReference type="SUPFAM" id="SSF81321">
    <property type="entry name" value="Family A G protein-coupled receptor-like"/>
    <property type="match status" value="1"/>
</dbReference>
<feature type="transmembrane region" description="Helical" evidence="1">
    <location>
        <begin position="72"/>
        <end position="90"/>
    </location>
</feature>
<dbReference type="Proteomes" id="UP000094527">
    <property type="component" value="Unassembled WGS sequence"/>
</dbReference>
<organism evidence="2 3">
    <name type="scientific">Orchesella cincta</name>
    <name type="common">Springtail</name>
    <name type="synonym">Podura cincta</name>
    <dbReference type="NCBI Taxonomy" id="48709"/>
    <lineage>
        <taxon>Eukaryota</taxon>
        <taxon>Metazoa</taxon>
        <taxon>Ecdysozoa</taxon>
        <taxon>Arthropoda</taxon>
        <taxon>Hexapoda</taxon>
        <taxon>Collembola</taxon>
        <taxon>Entomobryomorpha</taxon>
        <taxon>Entomobryoidea</taxon>
        <taxon>Orchesellidae</taxon>
        <taxon>Orchesellinae</taxon>
        <taxon>Orchesella</taxon>
    </lineage>
</organism>
<evidence type="ECO:0008006" key="4">
    <source>
        <dbReference type="Google" id="ProtNLM"/>
    </source>
</evidence>
<feature type="transmembrane region" description="Helical" evidence="1">
    <location>
        <begin position="110"/>
        <end position="132"/>
    </location>
</feature>
<evidence type="ECO:0000313" key="2">
    <source>
        <dbReference type="EMBL" id="ODN06310.1"/>
    </source>
</evidence>
<dbReference type="STRING" id="48709.A0A1D2NM11"/>
<dbReference type="EMBL" id="LJIJ01000007">
    <property type="protein sequence ID" value="ODN06310.1"/>
    <property type="molecule type" value="Genomic_DNA"/>
</dbReference>